<dbReference type="EMBL" id="JMTB01000201">
    <property type="protein sequence ID" value="KFB92490.1"/>
    <property type="molecule type" value="Genomic_DNA"/>
</dbReference>
<sequence length="175" mass="18808">MSAIINEFISILDHKHIKYTVADNGSITVPSTLYLRGTGITALPDNLTVGGSLDLEGTRITNLPDNLTVGGSLYLRGTGITALPDNFSCTGLYLDAECISNIAYRRNCGYSERTIFAAWTGTEFKIAAGCFFGTIEEFEDAVDDKYDGDAAEAYKQAGRDCVAELNERLNKGGAA</sequence>
<dbReference type="Proteomes" id="UP000028630">
    <property type="component" value="Unassembled WGS sequence"/>
</dbReference>
<evidence type="ECO:0008006" key="3">
    <source>
        <dbReference type="Google" id="ProtNLM"/>
    </source>
</evidence>
<dbReference type="eggNOG" id="COG4886">
    <property type="taxonomic scope" value="Bacteria"/>
</dbReference>
<dbReference type="RefSeq" id="WP_038163762.1">
    <property type="nucleotide sequence ID" value="NZ_JMTB01000201.1"/>
</dbReference>
<keyword evidence="2" id="KW-1185">Reference proteome</keyword>
<reference evidence="2" key="1">
    <citation type="submission" date="2014-05" db="EMBL/GenBank/DDBJ databases">
        <title>ATOL: Assembling a taxonomically balanced genome-scale reconstruction of the evolutionary history of the Enterobacteriaceae.</title>
        <authorList>
            <person name="Plunkett G. III"/>
            <person name="Neeno-Eckwall E.C."/>
            <person name="Glasner J.D."/>
            <person name="Perna N.T."/>
        </authorList>
    </citation>
    <scope>NUCLEOTIDE SEQUENCE [LARGE SCALE GENOMIC DNA]</scope>
    <source>
        <strain evidence="2">ATCC 49490</strain>
    </source>
</reference>
<comment type="caution">
    <text evidence="1">The sequence shown here is derived from an EMBL/GenBank/DDBJ whole genome shotgun (WGS) entry which is preliminary data.</text>
</comment>
<protein>
    <recommendedName>
        <fullName evidence="3">Leucine-rich repeat protein</fullName>
    </recommendedName>
</protein>
<organism evidence="1 2">
    <name type="scientific">Trabulsiella guamensis ATCC 49490</name>
    <dbReference type="NCBI Taxonomy" id="1005994"/>
    <lineage>
        <taxon>Bacteria</taxon>
        <taxon>Pseudomonadati</taxon>
        <taxon>Pseudomonadota</taxon>
        <taxon>Gammaproteobacteria</taxon>
        <taxon>Enterobacterales</taxon>
        <taxon>Enterobacteriaceae</taxon>
        <taxon>Trabulsiella</taxon>
    </lineage>
</organism>
<dbReference type="Gene3D" id="3.80.10.10">
    <property type="entry name" value="Ribonuclease Inhibitor"/>
    <property type="match status" value="1"/>
</dbReference>
<dbReference type="AlphaFoldDB" id="A0A084Z4U6"/>
<evidence type="ECO:0000313" key="2">
    <source>
        <dbReference type="Proteomes" id="UP000028630"/>
    </source>
</evidence>
<evidence type="ECO:0000313" key="1">
    <source>
        <dbReference type="EMBL" id="KFB92490.1"/>
    </source>
</evidence>
<dbReference type="OrthoDB" id="8612764at2"/>
<dbReference type="InterPro" id="IPR032675">
    <property type="entry name" value="LRR_dom_sf"/>
</dbReference>
<accession>A0A084Z4U6</accession>
<proteinExistence type="predicted"/>
<gene>
    <name evidence="1" type="ORF">GTGU_04762</name>
</gene>
<name>A0A084Z4U6_9ENTR</name>